<dbReference type="EMBL" id="KY124271">
    <property type="protein sequence ID" value="AQX44823.1"/>
    <property type="molecule type" value="Genomic_DNA"/>
</dbReference>
<evidence type="ECO:0000313" key="5">
    <source>
        <dbReference type="EMBL" id="APP88056.1"/>
    </source>
</evidence>
<dbReference type="Pfam" id="PF03320">
    <property type="entry name" value="FBPase_glpX"/>
    <property type="match status" value="1"/>
</dbReference>
<dbReference type="FunFam" id="3.40.190.90:FF:000001">
    <property type="entry name" value="Fructose-1,6-bisphosphatase"/>
    <property type="match status" value="1"/>
</dbReference>
<dbReference type="PANTHER" id="PTHR30447">
    <property type="entry name" value="FRUCTOSE-1,6-BISPHOSPHATASE CLASS 2"/>
    <property type="match status" value="1"/>
</dbReference>
<reference evidence="5" key="1">
    <citation type="journal article" date="2017" name="Protist">
        <title>Diversity of the Photosynthetic Paulinella Species, with the Description of Paulinella micropora sp. nov. and the Chromatophore Genome Sequence for strain KR01.</title>
        <authorList>
            <person name="Lhee D."/>
            <person name="Yang E.C."/>
            <person name="Kim J.I."/>
            <person name="Nakayama T."/>
            <person name="Zuccarello G."/>
            <person name="Andersen R.A."/>
            <person name="Yoon H.S."/>
        </authorList>
    </citation>
    <scope>NUCLEOTIDE SEQUENCE</scope>
    <source>
        <strain evidence="6">FK01</strain>
        <strain evidence="5">KR01</strain>
    </source>
</reference>
<dbReference type="PIRSF" id="PIRSF004532">
    <property type="entry name" value="GlpX"/>
    <property type="match status" value="1"/>
</dbReference>
<keyword evidence="1" id="KW-0479">Metal-binding</keyword>
<dbReference type="AlphaFoldDB" id="A0A1L5YBH7"/>
<dbReference type="GO" id="GO:0042132">
    <property type="term" value="F:fructose 1,6-bisphosphate 1-phosphatase activity"/>
    <property type="evidence" value="ECO:0007669"/>
    <property type="project" value="InterPro"/>
</dbReference>
<keyword evidence="5" id="KW-0934">Plastid</keyword>
<protein>
    <submittedName>
        <fullName evidence="5">Fructose-1,6-bisphosphatase/sedoheptulose-1,7-bis phosphatase</fullName>
    </submittedName>
</protein>
<dbReference type="PANTHER" id="PTHR30447:SF0">
    <property type="entry name" value="FRUCTOSE-1,6-BISPHOSPHATASE 1 CLASS 2-RELATED"/>
    <property type="match status" value="1"/>
</dbReference>
<geneLocation type="plastid" evidence="5"/>
<dbReference type="Gene3D" id="3.40.190.90">
    <property type="match status" value="1"/>
</dbReference>
<gene>
    <name evidence="5" type="primary">glpX</name>
    <name evidence="5" type="ORF">PCKR_261</name>
    <name evidence="6" type="ORF">PFK_261</name>
</gene>
<sequence length="349" mass="36853">MVGLLSVAFTPRRTIMDRTLIQELLEVVEQAAIASARLTGLGQKDEADAAAVEAMRQRMSSIQMQGRIVIGEGERDEAPMLYIGEEVGSGTGPGVDFAVDPCEGTNLCANAQDGSMAVLAASDRGGLFNAPDFYMKKLAVPPAAKGKVDIRKSATENIKILSDCLGIAISDLVIVVMDRARHKGLISEIRGLGARVKPISDGDVQAAIACGFAGTGTHCLMGIGAAPEGVISAAALRCLGAHFQGQLVYDPAVAMTSEWADYTKEGNIARLNEMGIIDIDKVYEAEELASGANVAFAGSGITNGLLFKGVQFERDCTRTSSLVISSLDKSARFTDTIHIKDNAQSIMLR</sequence>
<keyword evidence="3" id="KW-0464">Manganese</keyword>
<dbReference type="GO" id="GO:0006071">
    <property type="term" value="P:glycerol metabolic process"/>
    <property type="evidence" value="ECO:0007669"/>
    <property type="project" value="InterPro"/>
</dbReference>
<proteinExistence type="predicted"/>
<evidence type="ECO:0000256" key="1">
    <source>
        <dbReference type="ARBA" id="ARBA00022723"/>
    </source>
</evidence>
<dbReference type="CDD" id="cd01516">
    <property type="entry name" value="FBPase_glpX"/>
    <property type="match status" value="1"/>
</dbReference>
<evidence type="ECO:0000256" key="4">
    <source>
        <dbReference type="ARBA" id="ARBA00023277"/>
    </source>
</evidence>
<evidence type="ECO:0000256" key="3">
    <source>
        <dbReference type="ARBA" id="ARBA00023211"/>
    </source>
</evidence>
<dbReference type="GO" id="GO:0006094">
    <property type="term" value="P:gluconeogenesis"/>
    <property type="evidence" value="ECO:0007669"/>
    <property type="project" value="InterPro"/>
</dbReference>
<evidence type="ECO:0000256" key="2">
    <source>
        <dbReference type="ARBA" id="ARBA00022801"/>
    </source>
</evidence>
<organism evidence="5">
    <name type="scientific">Paulinella micropora</name>
    <dbReference type="NCBI Taxonomy" id="1928728"/>
    <lineage>
        <taxon>Eukaryota</taxon>
        <taxon>Sar</taxon>
        <taxon>Rhizaria</taxon>
        <taxon>Cercozoa</taxon>
        <taxon>Imbricatea</taxon>
        <taxon>Silicofilosea</taxon>
        <taxon>Euglyphida</taxon>
        <taxon>Paulinellidae</taxon>
        <taxon>Paulinella</taxon>
    </lineage>
</organism>
<dbReference type="Gene3D" id="3.30.540.10">
    <property type="entry name" value="Fructose-1,6-Bisphosphatase, subunit A, domain 1"/>
    <property type="match status" value="1"/>
</dbReference>
<dbReference type="GO" id="GO:0046872">
    <property type="term" value="F:metal ion binding"/>
    <property type="evidence" value="ECO:0007669"/>
    <property type="project" value="UniProtKB-KW"/>
</dbReference>
<dbReference type="GO" id="GO:0005829">
    <property type="term" value="C:cytosol"/>
    <property type="evidence" value="ECO:0007669"/>
    <property type="project" value="TreeGrafter"/>
</dbReference>
<dbReference type="NCBIfam" id="TIGR00330">
    <property type="entry name" value="glpX"/>
    <property type="match status" value="1"/>
</dbReference>
<keyword evidence="2" id="KW-0378">Hydrolase</keyword>
<accession>A0A1L5YBH7</accession>
<dbReference type="InterPro" id="IPR004464">
    <property type="entry name" value="FBPase_class-2/SBPase"/>
</dbReference>
<keyword evidence="4" id="KW-0119">Carbohydrate metabolism</keyword>
<name>A0A1L5YBH7_9EUKA</name>
<dbReference type="SUPFAM" id="SSF56655">
    <property type="entry name" value="Carbohydrate phosphatase"/>
    <property type="match status" value="1"/>
</dbReference>
<dbReference type="GO" id="GO:0030388">
    <property type="term" value="P:fructose 1,6-bisphosphate metabolic process"/>
    <property type="evidence" value="ECO:0007669"/>
    <property type="project" value="TreeGrafter"/>
</dbReference>
<dbReference type="EMBL" id="KX897545">
    <property type="protein sequence ID" value="APP88056.1"/>
    <property type="molecule type" value="Genomic_DNA"/>
</dbReference>
<evidence type="ECO:0000313" key="6">
    <source>
        <dbReference type="EMBL" id="AQX44823.1"/>
    </source>
</evidence>